<name>A0ABQ0J448_9MOLU</name>
<protein>
    <recommendedName>
        <fullName evidence="4">ATP-dependent Zn protease</fullName>
    </recommendedName>
</protein>
<organism evidence="2 3">
    <name type="scientific">'Chrysanthemum coronarium' phytoplasma</name>
    <dbReference type="NCBI Taxonomy" id="1520703"/>
    <lineage>
        <taxon>Bacteria</taxon>
        <taxon>Bacillati</taxon>
        <taxon>Mycoplasmatota</taxon>
        <taxon>Mollicutes</taxon>
        <taxon>Acholeplasmatales</taxon>
        <taxon>Acholeplasmataceae</taxon>
        <taxon>Candidatus Phytoplasma</taxon>
        <taxon>16SrI (Aster yellows group)</taxon>
    </lineage>
</organism>
<proteinExistence type="predicted"/>
<feature type="non-terminal residue" evidence="2">
    <location>
        <position position="1"/>
    </location>
</feature>
<dbReference type="EMBL" id="BBIY01000139">
    <property type="protein sequence ID" value="GAK74382.1"/>
    <property type="molecule type" value="Genomic_DNA"/>
</dbReference>
<dbReference type="Proteomes" id="UP000028900">
    <property type="component" value="Unassembled WGS sequence"/>
</dbReference>
<gene>
    <name evidence="2" type="ORF">OYV_08900</name>
</gene>
<reference evidence="2 3" key="2">
    <citation type="journal article" date="2014" name="Genome Announc.">
        <title>Draft Genome Sequence of 'Candidatus Phytoplasma asteris' Strain OY-V, an Unculturable Plant-Pathogenic Bacterium.</title>
        <authorList>
            <person name="Kakizawa S."/>
            <person name="Makino A."/>
            <person name="Ishii Y."/>
            <person name="Tamaki H."/>
            <person name="Kamagata Y."/>
        </authorList>
    </citation>
    <scope>NUCLEOTIDE SEQUENCE [LARGE SCALE GENOMIC DNA]</scope>
    <source>
        <strain evidence="2 3">OY-V</strain>
    </source>
</reference>
<comment type="caution">
    <text evidence="2">The sequence shown here is derived from an EMBL/GenBank/DDBJ whole genome shotgun (WGS) entry which is preliminary data.</text>
</comment>
<keyword evidence="3" id="KW-1185">Reference proteome</keyword>
<evidence type="ECO:0000256" key="1">
    <source>
        <dbReference type="SAM" id="MobiDB-lite"/>
    </source>
</evidence>
<sequence>QFNPTFVEPKSDQNPNEDNPKNKDNTIDEINELN</sequence>
<evidence type="ECO:0000313" key="3">
    <source>
        <dbReference type="Proteomes" id="UP000028900"/>
    </source>
</evidence>
<evidence type="ECO:0008006" key="4">
    <source>
        <dbReference type="Google" id="ProtNLM"/>
    </source>
</evidence>
<accession>A0ABQ0J448</accession>
<evidence type="ECO:0000313" key="2">
    <source>
        <dbReference type="EMBL" id="GAK74382.1"/>
    </source>
</evidence>
<reference evidence="3" key="1">
    <citation type="journal article" date="2014" name="Genome Announc.">
        <title>Draft Genome Sequence of ''Candidatus Phytoplasma asteris'' Strain OY-V, an Unculturable Plant-Pathogenic Bacterium.</title>
        <authorList>
            <person name="Kakizawa S."/>
            <person name="Makino A."/>
            <person name="Ishii Y."/>
            <person name="Tamaki H."/>
            <person name="Kamagata Y."/>
        </authorList>
    </citation>
    <scope>NUCLEOTIDE SEQUENCE [LARGE SCALE GENOMIC DNA]</scope>
    <source>
        <strain evidence="3">OY-V</strain>
    </source>
</reference>
<feature type="region of interest" description="Disordered" evidence="1">
    <location>
        <begin position="1"/>
        <end position="34"/>
    </location>
</feature>